<feature type="region of interest" description="Disordered" evidence="1">
    <location>
        <begin position="703"/>
        <end position="727"/>
    </location>
</feature>
<feature type="compositionally biased region" description="Low complexity" evidence="1">
    <location>
        <begin position="515"/>
        <end position="534"/>
    </location>
</feature>
<feature type="domain" description="SEP" evidence="3">
    <location>
        <begin position="641"/>
        <end position="705"/>
    </location>
</feature>
<dbReference type="InterPro" id="IPR012989">
    <property type="entry name" value="SEP_domain"/>
</dbReference>
<evidence type="ECO:0000259" key="2">
    <source>
        <dbReference type="PROSITE" id="PS50033"/>
    </source>
</evidence>
<feature type="compositionally biased region" description="Polar residues" evidence="1">
    <location>
        <begin position="706"/>
        <end position="715"/>
    </location>
</feature>
<feature type="region of interest" description="Disordered" evidence="1">
    <location>
        <begin position="824"/>
        <end position="926"/>
    </location>
</feature>
<feature type="compositionally biased region" description="Basic and acidic residues" evidence="1">
    <location>
        <begin position="893"/>
        <end position="908"/>
    </location>
</feature>
<gene>
    <name evidence="4" type="ORF">Cvel_8261</name>
</gene>
<feature type="compositionally biased region" description="Basic and acidic residues" evidence="1">
    <location>
        <begin position="166"/>
        <end position="178"/>
    </location>
</feature>
<dbReference type="SUPFAM" id="SSF102848">
    <property type="entry name" value="NSFL1 (p97 ATPase) cofactor p47, SEP domain"/>
    <property type="match status" value="1"/>
</dbReference>
<feature type="compositionally biased region" description="Polar residues" evidence="1">
    <location>
        <begin position="44"/>
        <end position="60"/>
    </location>
</feature>
<dbReference type="Pfam" id="PF08059">
    <property type="entry name" value="SEP"/>
    <property type="match status" value="1"/>
</dbReference>
<feature type="region of interest" description="Disordered" evidence="1">
    <location>
        <begin position="1"/>
        <end position="224"/>
    </location>
</feature>
<feature type="compositionally biased region" description="Low complexity" evidence="1">
    <location>
        <begin position="910"/>
        <end position="922"/>
    </location>
</feature>
<dbReference type="InterPro" id="IPR001012">
    <property type="entry name" value="UBX_dom"/>
</dbReference>
<protein>
    <recommendedName>
        <fullName evidence="5">SEP domain-containing protein</fullName>
    </recommendedName>
</protein>
<feature type="region of interest" description="Disordered" evidence="1">
    <location>
        <begin position="1109"/>
        <end position="1148"/>
    </location>
</feature>
<dbReference type="PANTHER" id="PTHR23333">
    <property type="entry name" value="UBX DOMAIN CONTAINING PROTEIN"/>
    <property type="match status" value="1"/>
</dbReference>
<dbReference type="GO" id="GO:0043130">
    <property type="term" value="F:ubiquitin binding"/>
    <property type="evidence" value="ECO:0007669"/>
    <property type="project" value="TreeGrafter"/>
</dbReference>
<feature type="compositionally biased region" description="Basic and acidic residues" evidence="1">
    <location>
        <begin position="387"/>
        <end position="404"/>
    </location>
</feature>
<sequence>MQTTSDNEKTPERGAGGEPRLPHRKGAWPGYIPTSIAKNDTAGVKSNLNPYTKEQDSATNAVRKLSARLPAVKTPSINRQSMPSPGEQPRPKTNTVPTIDPLRPRRPLQDRPRLPFGRLYGGMRGPLGKTVSRLPPSLQMKMDPLCPLLPDRPSTVKEEDEEAEAEGSREGGEERTQGDTRVLSSSGGGGGVRIPPSPLDLEKDSPHPRNFRLPPSPLGFEASSEFSYAPAQSHPFSLSASASRSSAEAKGIAMLSDGLGSAVSKQCFAEILHDRRRGEAAEEENKVGGTQAPPAMGERDRDGASSSSKGASGEAGGTLSGGNCMHPPEFLETLLVRLSQVEKERFSMQTNIRNLTQRNLELLSELSSLRGLLADREKSMQTSCADTTEKERERRKGSAERGADGEGEEEKEMEDEGSPLVRVRRKELERLIRHNTRLKRRLSALESVVRDQIVLVHGSAVEAAEVEEEERRGGTEFLGSSVGEGGGQGEKKRGALDVGGLSGLLSLPGDLLPSLYRSSGSSTGDTNSSNHPSSPSTPSPSPSSLCLPPHARGRGVQMPEDSEASPDFLSLSLLRQRFPPESLSLFNERRKGGSMQSVQEVEYAVLKRCVEDLNRTLEEESESGAGWRIVKENGIARFSEAPSRLIVFYSDGMIIEGRPFRTYEAEKTQEALRDLLDGFFPAELQTEFPDGVFLVPMDVTREKFTPGTNDPTAIGTSGRGVPGSPRRNFLQRLPERVIRNGEVVAVRAAVARRYNLPLQKSKEREKEREKHTEGLDRQKDPSEPNAEANSSKAVDGSADGDHALIPSSQKQLCVSFLSEASPVAEEAERTVSSKAPPKTKTSDETETGPSASSSHSGEKNATDDPESYEGSQKKGEPSQEGVSADTPQRAGRRKEENSPAEKEKEGADKSCSADTSASPSSPQGVCRLLLRFEDGTSERLEMDRHAPVEALVREVFKKRSISSFQRDCRDPSCRGSVSAAVASSSSSLSRLARSSALSLARGEDGAPGSRGEGLFLRAGFPPRPIGMGSKGLERTLEEEGLFPDSVLHVTWQRGGLSLRGKLGSQEGGSSSSVFACGEGRGRKGIGALAGGGKWRSPHAVGGSSLTSVVGSAGGGAARLGQGRLKGTGGAPLKGAVGGGSTSEMGSEG</sequence>
<evidence type="ECO:0008006" key="5">
    <source>
        <dbReference type="Google" id="ProtNLM"/>
    </source>
</evidence>
<organism evidence="4">
    <name type="scientific">Chromera velia CCMP2878</name>
    <dbReference type="NCBI Taxonomy" id="1169474"/>
    <lineage>
        <taxon>Eukaryota</taxon>
        <taxon>Sar</taxon>
        <taxon>Alveolata</taxon>
        <taxon>Colpodellida</taxon>
        <taxon>Chromeraceae</taxon>
        <taxon>Chromera</taxon>
    </lineage>
</organism>
<feature type="region of interest" description="Disordered" evidence="1">
    <location>
        <begin position="464"/>
        <end position="494"/>
    </location>
</feature>
<evidence type="ECO:0000313" key="4">
    <source>
        <dbReference type="EMBL" id="CEM47265.1"/>
    </source>
</evidence>
<evidence type="ECO:0000259" key="3">
    <source>
        <dbReference type="PROSITE" id="PS51399"/>
    </source>
</evidence>
<feature type="region of interest" description="Disordered" evidence="1">
    <location>
        <begin position="758"/>
        <end position="804"/>
    </location>
</feature>
<feature type="compositionally biased region" description="Basic and acidic residues" evidence="1">
    <location>
        <begin position="1"/>
        <end position="12"/>
    </location>
</feature>
<reference evidence="4" key="1">
    <citation type="submission" date="2014-11" db="EMBL/GenBank/DDBJ databases">
        <authorList>
            <person name="Otto D Thomas"/>
            <person name="Naeem Raeece"/>
        </authorList>
    </citation>
    <scope>NUCLEOTIDE SEQUENCE</scope>
</reference>
<dbReference type="SUPFAM" id="SSF54236">
    <property type="entry name" value="Ubiquitin-like"/>
    <property type="match status" value="1"/>
</dbReference>
<feature type="region of interest" description="Disordered" evidence="1">
    <location>
        <begin position="377"/>
        <end position="419"/>
    </location>
</feature>
<dbReference type="VEuPathDB" id="CryptoDB:Cvel_8261"/>
<feature type="compositionally biased region" description="Basic and acidic residues" evidence="1">
    <location>
        <begin position="276"/>
        <end position="286"/>
    </location>
</feature>
<feature type="region of interest" description="Disordered" evidence="1">
    <location>
        <begin position="515"/>
        <end position="564"/>
    </location>
</feature>
<dbReference type="AlphaFoldDB" id="A0A0G4HS96"/>
<dbReference type="PROSITE" id="PS50033">
    <property type="entry name" value="UBX"/>
    <property type="match status" value="1"/>
</dbReference>
<proteinExistence type="predicted"/>
<feature type="compositionally biased region" description="Gly residues" evidence="1">
    <location>
        <begin position="1111"/>
        <end position="1140"/>
    </location>
</feature>
<name>A0A0G4HS96_9ALVE</name>
<feature type="region of interest" description="Disordered" evidence="1">
    <location>
        <begin position="276"/>
        <end position="324"/>
    </location>
</feature>
<dbReference type="PANTHER" id="PTHR23333:SF4">
    <property type="entry name" value="UBX DOMAIN-CONTAINING PROTEIN 11"/>
    <property type="match status" value="1"/>
</dbReference>
<dbReference type="EMBL" id="CDMZ01003691">
    <property type="protein sequence ID" value="CEM47265.1"/>
    <property type="molecule type" value="Genomic_DNA"/>
</dbReference>
<feature type="domain" description="UBX" evidence="2">
    <location>
        <begin position="921"/>
        <end position="1049"/>
    </location>
</feature>
<accession>A0A0G4HS96</accession>
<feature type="compositionally biased region" description="Acidic residues" evidence="1">
    <location>
        <begin position="405"/>
        <end position="417"/>
    </location>
</feature>
<evidence type="ECO:0000256" key="1">
    <source>
        <dbReference type="SAM" id="MobiDB-lite"/>
    </source>
</evidence>
<dbReference type="PROSITE" id="PS51399">
    <property type="entry name" value="SEP"/>
    <property type="match status" value="1"/>
</dbReference>
<feature type="compositionally biased region" description="Basic and acidic residues" evidence="1">
    <location>
        <begin position="760"/>
        <end position="782"/>
    </location>
</feature>
<dbReference type="Gene3D" id="3.30.420.210">
    <property type="entry name" value="SEP domain"/>
    <property type="match status" value="1"/>
</dbReference>
<dbReference type="GO" id="GO:0043161">
    <property type="term" value="P:proteasome-mediated ubiquitin-dependent protein catabolic process"/>
    <property type="evidence" value="ECO:0007669"/>
    <property type="project" value="TreeGrafter"/>
</dbReference>
<dbReference type="InterPro" id="IPR029071">
    <property type="entry name" value="Ubiquitin-like_domsf"/>
</dbReference>
<dbReference type="InterPro" id="IPR036241">
    <property type="entry name" value="NSFL1C_SEP_dom_sf"/>
</dbReference>